<dbReference type="Proteomes" id="UP000319004">
    <property type="component" value="Chromosome"/>
</dbReference>
<evidence type="ECO:0000256" key="1">
    <source>
        <dbReference type="ARBA" id="ARBA00022598"/>
    </source>
</evidence>
<dbReference type="RefSeq" id="WP_145386633.1">
    <property type="nucleotide sequence ID" value="NZ_CP037423.1"/>
</dbReference>
<dbReference type="PANTHER" id="PTHR42918:SF6">
    <property type="entry name" value="ELONGATION FACTOR P--(R)-BETA-LYSINE LIGASE"/>
    <property type="match status" value="1"/>
</dbReference>
<dbReference type="NCBIfam" id="NF006828">
    <property type="entry name" value="PRK09350.1"/>
    <property type="match status" value="1"/>
</dbReference>
<keyword evidence="5" id="KW-0648">Protein biosynthesis</keyword>
<evidence type="ECO:0000313" key="5">
    <source>
        <dbReference type="EMBL" id="QDV42904.1"/>
    </source>
</evidence>
<dbReference type="OrthoDB" id="9802326at2"/>
<dbReference type="Pfam" id="PF00152">
    <property type="entry name" value="tRNA-synt_2"/>
    <property type="match status" value="1"/>
</dbReference>
<evidence type="ECO:0000256" key="2">
    <source>
        <dbReference type="ARBA" id="ARBA00022741"/>
    </source>
</evidence>
<keyword evidence="5" id="KW-0251">Elongation factor</keyword>
<name>A0A518HPY5_9BACT</name>
<keyword evidence="1 5" id="KW-0436">Ligase</keyword>
<evidence type="ECO:0000256" key="3">
    <source>
        <dbReference type="ARBA" id="ARBA00022840"/>
    </source>
</evidence>
<protein>
    <submittedName>
        <fullName evidence="5">Elongation factor P--(R)-beta-lysine ligase</fullName>
        <ecNumber evidence="5">6.3.1.-</ecNumber>
    </submittedName>
</protein>
<dbReference type="EC" id="6.3.1.-" evidence="5"/>
<dbReference type="AlphaFoldDB" id="A0A518HPY5"/>
<evidence type="ECO:0000313" key="6">
    <source>
        <dbReference type="Proteomes" id="UP000319004"/>
    </source>
</evidence>
<keyword evidence="2" id="KW-0547">Nucleotide-binding</keyword>
<dbReference type="EMBL" id="CP037423">
    <property type="protein sequence ID" value="QDV42904.1"/>
    <property type="molecule type" value="Genomic_DNA"/>
</dbReference>
<dbReference type="GO" id="GO:0000049">
    <property type="term" value="F:tRNA binding"/>
    <property type="evidence" value="ECO:0007669"/>
    <property type="project" value="TreeGrafter"/>
</dbReference>
<dbReference type="GO" id="GO:0006430">
    <property type="term" value="P:lysyl-tRNA aminoacylation"/>
    <property type="evidence" value="ECO:0007669"/>
    <property type="project" value="InterPro"/>
</dbReference>
<sequence length="328" mass="36131">MPQGITGVVMANVNHLAARAELLRQTRRFFDQHGFLETQPPCLSRDCVVDAYLDPLAIETNTLGISDPRLPERFYLQTSPESAMKRMLAGGAPSIYSIGPVFRGGEAGQLHNIEFTMLEWYEVGGDFESAMRLTGQFACEMLGTDGYDSIRYRDAFAEQLGFDPIDVATDDLFDTVAGLDAILAATIADDRDQMLDYLLSAQIAPSLGQRRPLLLTDYPLPQAALAKPSSHDDQCAARFELYVRGVEVANGYDELLDAEVLSARYAENNRKRIASGRPRLATETTLLDAMREGLPPCSGVAMGVDRLLMLRVGADRLEDVMPFGIWNA</sequence>
<organism evidence="5 6">
    <name type="scientific">Stieleria neptunia</name>
    <dbReference type="NCBI Taxonomy" id="2527979"/>
    <lineage>
        <taxon>Bacteria</taxon>
        <taxon>Pseudomonadati</taxon>
        <taxon>Planctomycetota</taxon>
        <taxon>Planctomycetia</taxon>
        <taxon>Pirellulales</taxon>
        <taxon>Pirellulaceae</taxon>
        <taxon>Stieleria</taxon>
    </lineage>
</organism>
<keyword evidence="6" id="KW-1185">Reference proteome</keyword>
<dbReference type="NCBIfam" id="TIGR00462">
    <property type="entry name" value="genX"/>
    <property type="match status" value="1"/>
</dbReference>
<dbReference type="GO" id="GO:0005829">
    <property type="term" value="C:cytosol"/>
    <property type="evidence" value="ECO:0007669"/>
    <property type="project" value="TreeGrafter"/>
</dbReference>
<dbReference type="InterPro" id="IPR004525">
    <property type="entry name" value="EpmA"/>
</dbReference>
<reference evidence="5 6" key="1">
    <citation type="submission" date="2019-03" db="EMBL/GenBank/DDBJ databases">
        <title>Deep-cultivation of Planctomycetes and their phenomic and genomic characterization uncovers novel biology.</title>
        <authorList>
            <person name="Wiegand S."/>
            <person name="Jogler M."/>
            <person name="Boedeker C."/>
            <person name="Pinto D."/>
            <person name="Vollmers J."/>
            <person name="Rivas-Marin E."/>
            <person name="Kohn T."/>
            <person name="Peeters S.H."/>
            <person name="Heuer A."/>
            <person name="Rast P."/>
            <person name="Oberbeckmann S."/>
            <person name="Bunk B."/>
            <person name="Jeske O."/>
            <person name="Meyerdierks A."/>
            <person name="Storesund J.E."/>
            <person name="Kallscheuer N."/>
            <person name="Luecker S."/>
            <person name="Lage O.M."/>
            <person name="Pohl T."/>
            <person name="Merkel B.J."/>
            <person name="Hornburger P."/>
            <person name="Mueller R.-W."/>
            <person name="Bruemmer F."/>
            <person name="Labrenz M."/>
            <person name="Spormann A.M."/>
            <person name="Op den Camp H."/>
            <person name="Overmann J."/>
            <person name="Amann R."/>
            <person name="Jetten M.S.M."/>
            <person name="Mascher T."/>
            <person name="Medema M.H."/>
            <person name="Devos D.P."/>
            <person name="Kaster A.-K."/>
            <person name="Ovreas L."/>
            <person name="Rohde M."/>
            <person name="Galperin M.Y."/>
            <person name="Jogler C."/>
        </authorList>
    </citation>
    <scope>NUCLEOTIDE SEQUENCE [LARGE SCALE GENOMIC DNA]</scope>
    <source>
        <strain evidence="5 6">Enr13</strain>
    </source>
</reference>
<feature type="domain" description="Aminoacyl-transfer RNA synthetases class-II family profile" evidence="4">
    <location>
        <begin position="19"/>
        <end position="322"/>
    </location>
</feature>
<dbReference type="SUPFAM" id="SSF55681">
    <property type="entry name" value="Class II aaRS and biotin synthetases"/>
    <property type="match status" value="1"/>
</dbReference>
<gene>
    <name evidence="5" type="primary">epmA</name>
    <name evidence="5" type="ORF">Enr13x_27550</name>
</gene>
<accession>A0A518HPY5</accession>
<dbReference type="GO" id="GO:0003746">
    <property type="term" value="F:translation elongation factor activity"/>
    <property type="evidence" value="ECO:0007669"/>
    <property type="project" value="UniProtKB-KW"/>
</dbReference>
<dbReference type="PROSITE" id="PS50862">
    <property type="entry name" value="AA_TRNA_LIGASE_II"/>
    <property type="match status" value="1"/>
</dbReference>
<dbReference type="GO" id="GO:0005524">
    <property type="term" value="F:ATP binding"/>
    <property type="evidence" value="ECO:0007669"/>
    <property type="project" value="UniProtKB-KW"/>
</dbReference>
<dbReference type="InterPro" id="IPR045864">
    <property type="entry name" value="aa-tRNA-synth_II/BPL/LPL"/>
</dbReference>
<dbReference type="PANTHER" id="PTHR42918">
    <property type="entry name" value="LYSYL-TRNA SYNTHETASE"/>
    <property type="match status" value="1"/>
</dbReference>
<dbReference type="KEGG" id="snep:Enr13x_27550"/>
<dbReference type="InterPro" id="IPR006195">
    <property type="entry name" value="aa-tRNA-synth_II"/>
</dbReference>
<dbReference type="Gene3D" id="3.30.930.10">
    <property type="entry name" value="Bira Bifunctional Protein, Domain 2"/>
    <property type="match status" value="1"/>
</dbReference>
<dbReference type="GO" id="GO:0004824">
    <property type="term" value="F:lysine-tRNA ligase activity"/>
    <property type="evidence" value="ECO:0007669"/>
    <property type="project" value="InterPro"/>
</dbReference>
<evidence type="ECO:0000259" key="4">
    <source>
        <dbReference type="PROSITE" id="PS50862"/>
    </source>
</evidence>
<proteinExistence type="predicted"/>
<keyword evidence="3" id="KW-0067">ATP-binding</keyword>
<dbReference type="InterPro" id="IPR004364">
    <property type="entry name" value="Aa-tRNA-synt_II"/>
</dbReference>